<accession>F4L4W9</accession>
<keyword evidence="2 4" id="KW-0472">Membrane</keyword>
<dbReference type="EMBL" id="CP002691">
    <property type="protein sequence ID" value="AEE54031.1"/>
    <property type="molecule type" value="Genomic_DNA"/>
</dbReference>
<gene>
    <name evidence="7" type="ordered locus">Halhy_6210</name>
</gene>
<evidence type="ECO:0000256" key="5">
    <source>
        <dbReference type="SAM" id="SignalP"/>
    </source>
</evidence>
<dbReference type="SUPFAM" id="SSF103088">
    <property type="entry name" value="OmpA-like"/>
    <property type="match status" value="1"/>
</dbReference>
<feature type="signal peptide" evidence="5">
    <location>
        <begin position="1"/>
        <end position="22"/>
    </location>
</feature>
<dbReference type="eggNOG" id="COG2885">
    <property type="taxonomic scope" value="Bacteria"/>
</dbReference>
<dbReference type="HOGENOM" id="CLU_014978_0_0_10"/>
<dbReference type="InterPro" id="IPR050330">
    <property type="entry name" value="Bact_OuterMem_StrucFunc"/>
</dbReference>
<dbReference type="eggNOG" id="COG0457">
    <property type="taxonomic scope" value="Bacteria"/>
</dbReference>
<dbReference type="SUPFAM" id="SSF82171">
    <property type="entry name" value="DPP6 N-terminal domain-like"/>
    <property type="match status" value="1"/>
</dbReference>
<dbReference type="AlphaFoldDB" id="F4L4W9"/>
<dbReference type="InterPro" id="IPR011990">
    <property type="entry name" value="TPR-like_helical_dom_sf"/>
</dbReference>
<feature type="chain" id="PRO_5003317554" evidence="5">
    <location>
        <begin position="23"/>
        <end position="662"/>
    </location>
</feature>
<organism evidence="7 8">
    <name type="scientific">Haliscomenobacter hydrossis (strain ATCC 27775 / DSM 1100 / LMG 10767 / O)</name>
    <dbReference type="NCBI Taxonomy" id="760192"/>
    <lineage>
        <taxon>Bacteria</taxon>
        <taxon>Pseudomonadati</taxon>
        <taxon>Bacteroidota</taxon>
        <taxon>Saprospiria</taxon>
        <taxon>Saprospirales</taxon>
        <taxon>Haliscomenobacteraceae</taxon>
        <taxon>Haliscomenobacter</taxon>
    </lineage>
</organism>
<dbReference type="SUPFAM" id="SSF48452">
    <property type="entry name" value="TPR-like"/>
    <property type="match status" value="1"/>
</dbReference>
<evidence type="ECO:0000256" key="3">
    <source>
        <dbReference type="ARBA" id="ARBA00023237"/>
    </source>
</evidence>
<dbReference type="Pfam" id="PF07676">
    <property type="entry name" value="PD40"/>
    <property type="match status" value="1"/>
</dbReference>
<dbReference type="OrthoDB" id="1488841at2"/>
<dbReference type="KEGG" id="hhy:Halhy_6210"/>
<dbReference type="GO" id="GO:0009279">
    <property type="term" value="C:cell outer membrane"/>
    <property type="evidence" value="ECO:0007669"/>
    <property type="project" value="UniProtKB-SubCell"/>
</dbReference>
<keyword evidence="3" id="KW-0998">Cell outer membrane</keyword>
<evidence type="ECO:0000256" key="2">
    <source>
        <dbReference type="ARBA" id="ARBA00023136"/>
    </source>
</evidence>
<dbReference type="STRING" id="760192.Halhy_6210"/>
<dbReference type="Proteomes" id="UP000008461">
    <property type="component" value="Chromosome"/>
</dbReference>
<dbReference type="PROSITE" id="PS51123">
    <property type="entry name" value="OMPA_2"/>
    <property type="match status" value="1"/>
</dbReference>
<proteinExistence type="predicted"/>
<comment type="subcellular location">
    <subcellularLocation>
        <location evidence="1">Cell outer membrane</location>
    </subcellularLocation>
</comment>
<dbReference type="Gene3D" id="3.30.1330.60">
    <property type="entry name" value="OmpA-like domain"/>
    <property type="match status" value="1"/>
</dbReference>
<dbReference type="InterPro" id="IPR011659">
    <property type="entry name" value="WD40"/>
</dbReference>
<dbReference type="RefSeq" id="WP_013768552.1">
    <property type="nucleotide sequence ID" value="NC_015510.1"/>
</dbReference>
<dbReference type="InterPro" id="IPR006665">
    <property type="entry name" value="OmpA-like"/>
</dbReference>
<feature type="domain" description="OmpA-like" evidence="6">
    <location>
        <begin position="545"/>
        <end position="662"/>
    </location>
</feature>
<dbReference type="CDD" id="cd07185">
    <property type="entry name" value="OmpA_C-like"/>
    <property type="match status" value="1"/>
</dbReference>
<evidence type="ECO:0000313" key="7">
    <source>
        <dbReference type="EMBL" id="AEE54031.1"/>
    </source>
</evidence>
<sequence>MKAIFSVISLSLLFLLSACSVANQVRDGKTAYEAKQYKVAVGLLQKEFNKAKTRLEKGKIAYMLGLSLKATNQSEQAIDWFQKAYDNQAGTDALKEMAQALKMAGRYADAKEAYKNLGIEIGSPYEYRKEIAACDVAEGWKKIKTPEYSVEPATFNSKYADYAPVFFKDQLVITSDRATATGDKKVYAWTGNDFSDLFAVNTQTGDASNFSAAINTMANEGTATFNANFTEVFFTRCTGTKKEDQFCKIMHSVFDGTSWIAPEPLSFQQAGINYGQPCLSADGKTLYYSALHPDGWGGHDIWMSERVGSEWTEPKLLPRTINTLGDELFPSLDNDTLYFSSDTHPGMGGLDIFKTYRLKNGDWAPAFNLKPPINSMGDDFGFLVDYQSKRDSGVTSMGYFTSSRSEGQGNDDIYTFERRYVPPPPPPPVAERPKEEPKAKLILDGFVLEKIFQDANNPNSKVLGRKPLPESKVDIKIGNKTETITVDAEGHFRLELSENLDYNFLASHPGYLNNSAKFSTKGIAKDPKNPEQIFEIEIVLDKIYLDKEIRLENIYYDLDKWDIRADAQPTLDKLAETLKLNPKVRIQLSSHTDCRGTDVYNESLSQKRAQSAVDYLISKGIEAQRLEARGYGEGVPEATCACARCSEDEHQLNRRTAFRVVE</sequence>
<reference evidence="7 8" key="1">
    <citation type="journal article" date="2011" name="Stand. Genomic Sci.">
        <title>Complete genome sequence of Haliscomenobacter hydrossis type strain (O).</title>
        <authorList>
            <consortium name="US DOE Joint Genome Institute (JGI-PGF)"/>
            <person name="Daligault H."/>
            <person name="Lapidus A."/>
            <person name="Zeytun A."/>
            <person name="Nolan M."/>
            <person name="Lucas S."/>
            <person name="Del Rio T.G."/>
            <person name="Tice H."/>
            <person name="Cheng J.F."/>
            <person name="Tapia R."/>
            <person name="Han C."/>
            <person name="Goodwin L."/>
            <person name="Pitluck S."/>
            <person name="Liolios K."/>
            <person name="Pagani I."/>
            <person name="Ivanova N."/>
            <person name="Huntemann M."/>
            <person name="Mavromatis K."/>
            <person name="Mikhailova N."/>
            <person name="Pati A."/>
            <person name="Chen A."/>
            <person name="Palaniappan K."/>
            <person name="Land M."/>
            <person name="Hauser L."/>
            <person name="Brambilla E.M."/>
            <person name="Rohde M."/>
            <person name="Verbarg S."/>
            <person name="Goker M."/>
            <person name="Bristow J."/>
            <person name="Eisen J.A."/>
            <person name="Markowitz V."/>
            <person name="Hugenholtz P."/>
            <person name="Kyrpides N.C."/>
            <person name="Klenk H.P."/>
            <person name="Woyke T."/>
        </authorList>
    </citation>
    <scope>NUCLEOTIDE SEQUENCE [LARGE SCALE GENOMIC DNA]</scope>
    <source>
        <strain evidence="8">ATCC 27775 / DSM 1100 / LMG 10767 / O</strain>
    </source>
</reference>
<dbReference type="PANTHER" id="PTHR30329">
    <property type="entry name" value="STATOR ELEMENT OF FLAGELLAR MOTOR COMPLEX"/>
    <property type="match status" value="1"/>
</dbReference>
<dbReference type="InterPro" id="IPR036737">
    <property type="entry name" value="OmpA-like_sf"/>
</dbReference>
<reference key="2">
    <citation type="submission" date="2011-04" db="EMBL/GenBank/DDBJ databases">
        <title>Complete sequence of chromosome of Haliscomenobacter hydrossis DSM 1100.</title>
        <authorList>
            <consortium name="US DOE Joint Genome Institute (JGI-PGF)"/>
            <person name="Lucas S."/>
            <person name="Han J."/>
            <person name="Lapidus A."/>
            <person name="Bruce D."/>
            <person name="Goodwin L."/>
            <person name="Pitluck S."/>
            <person name="Peters L."/>
            <person name="Kyrpides N."/>
            <person name="Mavromatis K."/>
            <person name="Ivanova N."/>
            <person name="Ovchinnikova G."/>
            <person name="Pagani I."/>
            <person name="Daligault H."/>
            <person name="Detter J.C."/>
            <person name="Han C."/>
            <person name="Land M."/>
            <person name="Hauser L."/>
            <person name="Markowitz V."/>
            <person name="Cheng J.-F."/>
            <person name="Hugenholtz P."/>
            <person name="Woyke T."/>
            <person name="Wu D."/>
            <person name="Verbarg S."/>
            <person name="Frueling A."/>
            <person name="Brambilla E."/>
            <person name="Klenk H.-P."/>
            <person name="Eisen J.A."/>
        </authorList>
    </citation>
    <scope>NUCLEOTIDE SEQUENCE</scope>
    <source>
        <strain>DSM 1100</strain>
    </source>
</reference>
<keyword evidence="8" id="KW-1185">Reference proteome</keyword>
<evidence type="ECO:0000259" key="6">
    <source>
        <dbReference type="PROSITE" id="PS51123"/>
    </source>
</evidence>
<dbReference type="Gene3D" id="1.25.40.10">
    <property type="entry name" value="Tetratricopeptide repeat domain"/>
    <property type="match status" value="1"/>
</dbReference>
<dbReference type="PROSITE" id="PS51257">
    <property type="entry name" value="PROKAR_LIPOPROTEIN"/>
    <property type="match status" value="1"/>
</dbReference>
<dbReference type="PRINTS" id="PR01021">
    <property type="entry name" value="OMPADOMAIN"/>
</dbReference>
<evidence type="ECO:0000313" key="8">
    <source>
        <dbReference type="Proteomes" id="UP000008461"/>
    </source>
</evidence>
<dbReference type="InterPro" id="IPR006664">
    <property type="entry name" value="OMP_bac"/>
</dbReference>
<evidence type="ECO:0000256" key="4">
    <source>
        <dbReference type="PROSITE-ProRule" id="PRU00473"/>
    </source>
</evidence>
<name>F4L4W9_HALH1</name>
<dbReference type="Pfam" id="PF00691">
    <property type="entry name" value="OmpA"/>
    <property type="match status" value="1"/>
</dbReference>
<keyword evidence="5" id="KW-0732">Signal</keyword>
<protein>
    <submittedName>
        <fullName evidence="7">OmpA/MotB domain protein</fullName>
    </submittedName>
</protein>
<dbReference type="PANTHER" id="PTHR30329:SF21">
    <property type="entry name" value="LIPOPROTEIN YIAD-RELATED"/>
    <property type="match status" value="1"/>
</dbReference>
<evidence type="ECO:0000256" key="1">
    <source>
        <dbReference type="ARBA" id="ARBA00004442"/>
    </source>
</evidence>